<organism evidence="2 3">
    <name type="scientific">Debaryomyces hansenii (strain ATCC 36239 / CBS 767 / BCRC 21394 / JCM 1990 / NBRC 0083 / IGC 2968)</name>
    <name type="common">Yeast</name>
    <name type="synonym">Torulaspora hansenii</name>
    <dbReference type="NCBI Taxonomy" id="284592"/>
    <lineage>
        <taxon>Eukaryota</taxon>
        <taxon>Fungi</taxon>
        <taxon>Dikarya</taxon>
        <taxon>Ascomycota</taxon>
        <taxon>Saccharomycotina</taxon>
        <taxon>Pichiomycetes</taxon>
        <taxon>Debaryomycetaceae</taxon>
        <taxon>Debaryomyces</taxon>
    </lineage>
</organism>
<dbReference type="Proteomes" id="UP000000599">
    <property type="component" value="Chromosome F"/>
</dbReference>
<feature type="region of interest" description="Disordered" evidence="1">
    <location>
        <begin position="60"/>
        <end position="108"/>
    </location>
</feature>
<evidence type="ECO:0000313" key="3">
    <source>
        <dbReference type="Proteomes" id="UP000000599"/>
    </source>
</evidence>
<proteinExistence type="predicted"/>
<keyword evidence="3" id="KW-1185">Reference proteome</keyword>
<evidence type="ECO:0000256" key="1">
    <source>
        <dbReference type="SAM" id="MobiDB-lite"/>
    </source>
</evidence>
<protein>
    <submittedName>
        <fullName evidence="2">DEHA2F00242p</fullName>
    </submittedName>
</protein>
<gene>
    <name evidence="2" type="ordered locus">DEHA2F00242g</name>
</gene>
<dbReference type="KEGG" id="dha:DEHA2F00242g"/>
<dbReference type="eggNOG" id="ENOG502T2C9">
    <property type="taxonomic scope" value="Eukaryota"/>
</dbReference>
<sequence length="108" mass="11766">MIIDYHIIHDPETVEDGITLRSAIAGFFYKSVGDAADTKARLMEIFSVASSTDVKSIKESDPFFNVHPRDPSGSSGKLDRPGFSGNLDSVKENDSSDNFDAIDGNTYC</sequence>
<reference evidence="2 3" key="1">
    <citation type="journal article" date="2004" name="Nature">
        <title>Genome evolution in yeasts.</title>
        <authorList>
            <consortium name="Genolevures"/>
            <person name="Dujon B."/>
            <person name="Sherman D."/>
            <person name="Fischer G."/>
            <person name="Durrens P."/>
            <person name="Casaregola S."/>
            <person name="Lafontaine I."/>
            <person name="de Montigny J."/>
            <person name="Marck C."/>
            <person name="Neuveglise C."/>
            <person name="Talla E."/>
            <person name="Goffard N."/>
            <person name="Frangeul L."/>
            <person name="Aigle M."/>
            <person name="Anthouard V."/>
            <person name="Babour A."/>
            <person name="Barbe V."/>
            <person name="Barnay S."/>
            <person name="Blanchin S."/>
            <person name="Beckerich J.M."/>
            <person name="Beyne E."/>
            <person name="Bleykasten C."/>
            <person name="Boisrame A."/>
            <person name="Boyer J."/>
            <person name="Cattolico L."/>
            <person name="Confanioleri F."/>
            <person name="de Daruvar A."/>
            <person name="Despons L."/>
            <person name="Fabre E."/>
            <person name="Fairhead C."/>
            <person name="Ferry-Dumazet H."/>
            <person name="Groppi A."/>
            <person name="Hantraye F."/>
            <person name="Hennequin C."/>
            <person name="Jauniaux N."/>
            <person name="Joyet P."/>
            <person name="Kachouri R."/>
            <person name="Kerrest A."/>
            <person name="Koszul R."/>
            <person name="Lemaire M."/>
            <person name="Lesur I."/>
            <person name="Ma L."/>
            <person name="Muller H."/>
            <person name="Nicaud J.M."/>
            <person name="Nikolski M."/>
            <person name="Oztas S."/>
            <person name="Ozier-Kalogeropoulos O."/>
            <person name="Pellenz S."/>
            <person name="Potier S."/>
            <person name="Richard G.F."/>
            <person name="Straub M.L."/>
            <person name="Suleau A."/>
            <person name="Swennene D."/>
            <person name="Tekaia F."/>
            <person name="Wesolowski-Louvel M."/>
            <person name="Westhof E."/>
            <person name="Wirth B."/>
            <person name="Zeniou-Meyer M."/>
            <person name="Zivanovic I."/>
            <person name="Bolotin-Fukuhara M."/>
            <person name="Thierry A."/>
            <person name="Bouchier C."/>
            <person name="Caudron B."/>
            <person name="Scarpelli C."/>
            <person name="Gaillardin C."/>
            <person name="Weissenbach J."/>
            <person name="Wincker P."/>
            <person name="Souciet J.L."/>
        </authorList>
    </citation>
    <scope>NUCLEOTIDE SEQUENCE [LARGE SCALE GENOMIC DNA]</scope>
    <source>
        <strain evidence="3">ATCC 36239 / CBS 767 / BCRC 21394 / JCM 1990 / NBRC 0083 / IGC 2968</strain>
    </source>
</reference>
<evidence type="ECO:0000313" key="2">
    <source>
        <dbReference type="EMBL" id="CAG88666.4"/>
    </source>
</evidence>
<dbReference type="RefSeq" id="XP_002770720.1">
    <property type="nucleotide sequence ID" value="XM_002770674.1"/>
</dbReference>
<accession>W0TYS9</accession>
<dbReference type="AlphaFoldDB" id="W0TYS9"/>
<dbReference type="GeneID" id="8998849"/>
<dbReference type="EMBL" id="CR382138">
    <property type="protein sequence ID" value="CAG88666.4"/>
    <property type="molecule type" value="Genomic_DNA"/>
</dbReference>
<dbReference type="VEuPathDB" id="FungiDB:DEHA2F00242g"/>
<dbReference type="HOGENOM" id="CLU_2196872_0_0_1"/>
<dbReference type="InParanoid" id="W0TYS9"/>
<name>W0TYS9_DEBHA</name>